<evidence type="ECO:0000313" key="11">
    <source>
        <dbReference type="EMBL" id="RGQ42378.1"/>
    </source>
</evidence>
<evidence type="ECO:0000256" key="7">
    <source>
        <dbReference type="ARBA" id="ARBA00034754"/>
    </source>
</evidence>
<dbReference type="Pfam" id="PF06144">
    <property type="entry name" value="DNA_pol3_delta"/>
    <property type="match status" value="1"/>
</dbReference>
<comment type="caution">
    <text evidence="11">The sequence shown here is derived from an EMBL/GenBank/DDBJ whole genome shotgun (WGS) entry which is preliminary data.</text>
</comment>
<dbReference type="AlphaFoldDB" id="A0A412AYD3"/>
<evidence type="ECO:0000256" key="6">
    <source>
        <dbReference type="ARBA" id="ARBA00022932"/>
    </source>
</evidence>
<dbReference type="SUPFAM" id="SSF52540">
    <property type="entry name" value="P-loop containing nucleoside triphosphate hydrolases"/>
    <property type="match status" value="1"/>
</dbReference>
<dbReference type="EMBL" id="QRTC01000012">
    <property type="protein sequence ID" value="RGQ42378.1"/>
    <property type="molecule type" value="Genomic_DNA"/>
</dbReference>
<feature type="domain" description="DNA polymerase III delta subunit-like C-terminal" evidence="10">
    <location>
        <begin position="218"/>
        <end position="339"/>
    </location>
</feature>
<dbReference type="PANTHER" id="PTHR34388:SF1">
    <property type="entry name" value="DNA POLYMERASE III SUBUNIT DELTA"/>
    <property type="match status" value="1"/>
</dbReference>
<evidence type="ECO:0000256" key="3">
    <source>
        <dbReference type="ARBA" id="ARBA00022679"/>
    </source>
</evidence>
<dbReference type="Gene3D" id="3.40.50.300">
    <property type="entry name" value="P-loop containing nucleotide triphosphate hydrolases"/>
    <property type="match status" value="1"/>
</dbReference>
<dbReference type="GO" id="GO:0009360">
    <property type="term" value="C:DNA polymerase III complex"/>
    <property type="evidence" value="ECO:0007669"/>
    <property type="project" value="InterPro"/>
</dbReference>
<evidence type="ECO:0000259" key="9">
    <source>
        <dbReference type="Pfam" id="PF06144"/>
    </source>
</evidence>
<keyword evidence="3 11" id="KW-0808">Transferase</keyword>
<accession>A0A412AYD3</accession>
<reference evidence="11 12" key="1">
    <citation type="submission" date="2018-08" db="EMBL/GenBank/DDBJ databases">
        <title>A genome reference for cultivated species of the human gut microbiota.</title>
        <authorList>
            <person name="Zou Y."/>
            <person name="Xue W."/>
            <person name="Luo G."/>
        </authorList>
    </citation>
    <scope>NUCLEOTIDE SEQUENCE [LARGE SCALE GENOMIC DNA]</scope>
    <source>
        <strain evidence="11 12">AF28-26</strain>
    </source>
</reference>
<dbReference type="InterPro" id="IPR008921">
    <property type="entry name" value="DNA_pol3_clamp-load_cplx_C"/>
</dbReference>
<dbReference type="GO" id="GO:0006261">
    <property type="term" value="P:DNA-templated DNA replication"/>
    <property type="evidence" value="ECO:0007669"/>
    <property type="project" value="TreeGrafter"/>
</dbReference>
<comment type="similarity">
    <text evidence="7">Belongs to the DNA polymerase HolA subunit family.</text>
</comment>
<evidence type="ECO:0000259" key="10">
    <source>
        <dbReference type="Pfam" id="PF21694"/>
    </source>
</evidence>
<dbReference type="PANTHER" id="PTHR34388">
    <property type="entry name" value="DNA POLYMERASE III SUBUNIT DELTA"/>
    <property type="match status" value="1"/>
</dbReference>
<evidence type="ECO:0000313" key="12">
    <source>
        <dbReference type="Proteomes" id="UP000284751"/>
    </source>
</evidence>
<dbReference type="InterPro" id="IPR027417">
    <property type="entry name" value="P-loop_NTPase"/>
</dbReference>
<dbReference type="GO" id="GO:0003677">
    <property type="term" value="F:DNA binding"/>
    <property type="evidence" value="ECO:0007669"/>
    <property type="project" value="InterPro"/>
</dbReference>
<feature type="domain" description="DNA polymerase III delta N-terminal" evidence="9">
    <location>
        <begin position="22"/>
        <end position="134"/>
    </location>
</feature>
<dbReference type="SUPFAM" id="SSF48019">
    <property type="entry name" value="post-AAA+ oligomerization domain-like"/>
    <property type="match status" value="1"/>
</dbReference>
<sequence>MAQLKESELKKQIKEKAFVPLYFLYGEEKYLISHYTEAIVNKVLGKSYSDFNFQAFDGGKASIDEIADAAQALPLFAERKCVLVKDLNVEALNAGELAKLYQLLEELSETTVLIISQSTLEIDAKRSAKWKKFIAAAEKNGTVVLLEKRGEIALEKQLVQWAEKRGCSLTQINAGKIIQLCGDDLLTLSSELEKLCAYAVGREITKDDIDLLVTKNLETTVFVLGNALMAGNYDKAYQQLDLLFYQKEEPVAVLAVLSSNYVNLYRAKTALESGEKTSVLSKDFDYRGRDFLIRNAERDCKRASISQLRKSLFLLAQADLALKSGRSEPRTVLEELIGKMMLLAREEKV</sequence>
<dbReference type="Gene3D" id="1.20.272.10">
    <property type="match status" value="1"/>
</dbReference>
<name>A0A412AYD3_9FIRM</name>
<keyword evidence="4 11" id="KW-0548">Nucleotidyltransferase</keyword>
<dbReference type="EC" id="2.7.7.7" evidence="1"/>
<protein>
    <recommendedName>
        <fullName evidence="2">DNA polymerase III subunit delta</fullName>
        <ecNumber evidence="1">2.7.7.7</ecNumber>
    </recommendedName>
</protein>
<comment type="catalytic activity">
    <reaction evidence="8">
        <text>DNA(n) + a 2'-deoxyribonucleoside 5'-triphosphate = DNA(n+1) + diphosphate</text>
        <dbReference type="Rhea" id="RHEA:22508"/>
        <dbReference type="Rhea" id="RHEA-COMP:17339"/>
        <dbReference type="Rhea" id="RHEA-COMP:17340"/>
        <dbReference type="ChEBI" id="CHEBI:33019"/>
        <dbReference type="ChEBI" id="CHEBI:61560"/>
        <dbReference type="ChEBI" id="CHEBI:173112"/>
        <dbReference type="EC" id="2.7.7.7"/>
    </reaction>
</comment>
<evidence type="ECO:0000256" key="5">
    <source>
        <dbReference type="ARBA" id="ARBA00022705"/>
    </source>
</evidence>
<dbReference type="Gene3D" id="1.10.8.60">
    <property type="match status" value="1"/>
</dbReference>
<keyword evidence="5" id="KW-0235">DNA replication</keyword>
<proteinExistence type="inferred from homology"/>
<dbReference type="InterPro" id="IPR048466">
    <property type="entry name" value="DNA_pol3_delta-like_C"/>
</dbReference>
<dbReference type="NCBIfam" id="TIGR01128">
    <property type="entry name" value="holA"/>
    <property type="match status" value="1"/>
</dbReference>
<gene>
    <name evidence="11" type="primary">holA</name>
    <name evidence="11" type="ORF">DWY99_04640</name>
</gene>
<dbReference type="GO" id="GO:0003887">
    <property type="term" value="F:DNA-directed DNA polymerase activity"/>
    <property type="evidence" value="ECO:0007669"/>
    <property type="project" value="UniProtKB-KW"/>
</dbReference>
<evidence type="ECO:0000256" key="4">
    <source>
        <dbReference type="ARBA" id="ARBA00022695"/>
    </source>
</evidence>
<dbReference type="Pfam" id="PF21694">
    <property type="entry name" value="DNA_pol3_delta_C"/>
    <property type="match status" value="1"/>
</dbReference>
<organism evidence="11 12">
    <name type="scientific">[Clostridium] leptum</name>
    <dbReference type="NCBI Taxonomy" id="1535"/>
    <lineage>
        <taxon>Bacteria</taxon>
        <taxon>Bacillati</taxon>
        <taxon>Bacillota</taxon>
        <taxon>Clostridia</taxon>
        <taxon>Eubacteriales</taxon>
        <taxon>Oscillospiraceae</taxon>
        <taxon>Oscillospiraceae incertae sedis</taxon>
    </lineage>
</organism>
<dbReference type="Proteomes" id="UP000284751">
    <property type="component" value="Unassembled WGS sequence"/>
</dbReference>
<keyword evidence="6" id="KW-0239">DNA-directed DNA polymerase</keyword>
<evidence type="ECO:0000256" key="2">
    <source>
        <dbReference type="ARBA" id="ARBA00017703"/>
    </source>
</evidence>
<evidence type="ECO:0000256" key="8">
    <source>
        <dbReference type="ARBA" id="ARBA00049244"/>
    </source>
</evidence>
<dbReference type="InterPro" id="IPR010372">
    <property type="entry name" value="DNA_pol3_delta_N"/>
</dbReference>
<dbReference type="InterPro" id="IPR005790">
    <property type="entry name" value="DNA_polIII_delta"/>
</dbReference>
<evidence type="ECO:0000256" key="1">
    <source>
        <dbReference type="ARBA" id="ARBA00012417"/>
    </source>
</evidence>